<feature type="region of interest" description="Disordered" evidence="2">
    <location>
        <begin position="329"/>
        <end position="375"/>
    </location>
</feature>
<sequence length="375" mass="41938">MVVRSLTKEQVDSFMKSYIIYDLDWENEREMINVLGPEYQKKVGACLSDYYSVLNHLCAIGELEKMYIPPIMDPTQGISQNQILYEKSIAVELQFPPNARLLDLGCGRGRVAAHIAGSTGAKVTGINIDADQLASAKLYNEEQNLSNTFVRHDFNELPLPLADNQFDGFYQIQAFSLARDPTSLLREINRVLKPGARLSMLDWVRLPAFDTTNEHHQQLMRNIKPLIGAVGTPTPASMQKALEAAGFRIVSMGNASQDGLQAPLIERAEAYFETAKWLLNRLVALRVLPRHFKILFERLTKDGRSFIEADRARLITTSYHWVAEKPRPGERGVVRAMRNEEGKEEEQRGLSAASATTSAESSSPNSSSSPPEDDV</sequence>
<dbReference type="GeneID" id="54365120"/>
<dbReference type="CDD" id="cd02440">
    <property type="entry name" value="AdoMet_MTases"/>
    <property type="match status" value="1"/>
</dbReference>
<dbReference type="InterPro" id="IPR029063">
    <property type="entry name" value="SAM-dependent_MTases_sf"/>
</dbReference>
<dbReference type="Proteomes" id="UP000504637">
    <property type="component" value="Unplaced"/>
</dbReference>
<dbReference type="GO" id="GO:0003838">
    <property type="term" value="F:sterol 24-C-methyltransferase activity"/>
    <property type="evidence" value="ECO:0007669"/>
    <property type="project" value="TreeGrafter"/>
</dbReference>
<dbReference type="AlphaFoldDB" id="A0A6J3MH60"/>
<evidence type="ECO:0000259" key="3">
    <source>
        <dbReference type="Pfam" id="PF08241"/>
    </source>
</evidence>
<dbReference type="RefSeq" id="XP_033463268.1">
    <property type="nucleotide sequence ID" value="XM_033607320.1"/>
</dbReference>
<feature type="compositionally biased region" description="Low complexity" evidence="2">
    <location>
        <begin position="351"/>
        <end position="375"/>
    </location>
</feature>
<reference evidence="5" key="2">
    <citation type="submission" date="2020-04" db="EMBL/GenBank/DDBJ databases">
        <authorList>
            <consortium name="NCBI Genome Project"/>
        </authorList>
    </citation>
    <scope>NUCLEOTIDE SEQUENCE</scope>
    <source>
        <strain evidence="5">CBS 342.82</strain>
    </source>
</reference>
<dbReference type="SUPFAM" id="SSF53335">
    <property type="entry name" value="S-adenosyl-L-methionine-dependent methyltransferases"/>
    <property type="match status" value="1"/>
</dbReference>
<evidence type="ECO:0000256" key="1">
    <source>
        <dbReference type="ARBA" id="ARBA00022679"/>
    </source>
</evidence>
<dbReference type="PANTHER" id="PTHR44068">
    <property type="entry name" value="ZGC:194242"/>
    <property type="match status" value="1"/>
</dbReference>
<evidence type="ECO:0000313" key="5">
    <source>
        <dbReference type="RefSeq" id="XP_033463268.1"/>
    </source>
</evidence>
<dbReference type="InterPro" id="IPR050447">
    <property type="entry name" value="Erg6_SMT_methyltransf"/>
</dbReference>
<reference evidence="5" key="1">
    <citation type="submission" date="2020-01" db="EMBL/GenBank/DDBJ databases">
        <authorList>
            <consortium name="DOE Joint Genome Institute"/>
            <person name="Haridas S."/>
            <person name="Albert R."/>
            <person name="Binder M."/>
            <person name="Bloem J."/>
            <person name="Labutti K."/>
            <person name="Salamov A."/>
            <person name="Andreopoulos B."/>
            <person name="Baker S.E."/>
            <person name="Barry K."/>
            <person name="Bills G."/>
            <person name="Bluhm B.H."/>
            <person name="Cannon C."/>
            <person name="Castanera R."/>
            <person name="Culley D.E."/>
            <person name="Daum C."/>
            <person name="Ezra D."/>
            <person name="Gonzalez J.B."/>
            <person name="Henrissat B."/>
            <person name="Kuo A."/>
            <person name="Liang C."/>
            <person name="Lipzen A."/>
            <person name="Lutzoni F."/>
            <person name="Magnuson J."/>
            <person name="Mondo S."/>
            <person name="Nolan M."/>
            <person name="Ohm R."/>
            <person name="Pangilinan J."/>
            <person name="Park H.-J."/>
            <person name="Ramirez L."/>
            <person name="Alfaro M."/>
            <person name="Sun H."/>
            <person name="Tritt A."/>
            <person name="Yoshinaga Y."/>
            <person name="Zwiers L.-H."/>
            <person name="Turgeon B.G."/>
            <person name="Goodwin S.B."/>
            <person name="Spatafora J.W."/>
            <person name="Crous P.W."/>
            <person name="Grigoriev I.V."/>
        </authorList>
    </citation>
    <scope>NUCLEOTIDE SEQUENCE</scope>
    <source>
        <strain evidence="5">CBS 342.82</strain>
    </source>
</reference>
<keyword evidence="4" id="KW-1185">Reference proteome</keyword>
<name>A0A6J3MH60_9PEZI</name>
<reference evidence="5" key="3">
    <citation type="submission" date="2025-08" db="UniProtKB">
        <authorList>
            <consortium name="RefSeq"/>
        </authorList>
    </citation>
    <scope>IDENTIFICATION</scope>
    <source>
        <strain evidence="5">CBS 342.82</strain>
    </source>
</reference>
<keyword evidence="1" id="KW-0808">Transferase</keyword>
<organism evidence="5">
    <name type="scientific">Dissoconium aciculare CBS 342.82</name>
    <dbReference type="NCBI Taxonomy" id="1314786"/>
    <lineage>
        <taxon>Eukaryota</taxon>
        <taxon>Fungi</taxon>
        <taxon>Dikarya</taxon>
        <taxon>Ascomycota</taxon>
        <taxon>Pezizomycotina</taxon>
        <taxon>Dothideomycetes</taxon>
        <taxon>Dothideomycetidae</taxon>
        <taxon>Mycosphaerellales</taxon>
        <taxon>Dissoconiaceae</taxon>
        <taxon>Dissoconium</taxon>
    </lineage>
</organism>
<feature type="domain" description="Methyltransferase type 11" evidence="3">
    <location>
        <begin position="102"/>
        <end position="198"/>
    </location>
</feature>
<feature type="compositionally biased region" description="Basic and acidic residues" evidence="2">
    <location>
        <begin position="329"/>
        <end position="348"/>
    </location>
</feature>
<dbReference type="PANTHER" id="PTHR44068:SF4">
    <property type="entry name" value="S-ADENOSYL-METHIONINE-STEROL-C-METHYLTRANSFERAS (AFU_ORTHOLOGUE AFUA_4G09190)"/>
    <property type="match status" value="1"/>
</dbReference>
<dbReference type="GO" id="GO:0005783">
    <property type="term" value="C:endoplasmic reticulum"/>
    <property type="evidence" value="ECO:0007669"/>
    <property type="project" value="TreeGrafter"/>
</dbReference>
<keyword evidence="5" id="KW-0489">Methyltransferase</keyword>
<dbReference type="GO" id="GO:0032259">
    <property type="term" value="P:methylation"/>
    <property type="evidence" value="ECO:0007669"/>
    <property type="project" value="UniProtKB-KW"/>
</dbReference>
<accession>A0A6J3MH60</accession>
<proteinExistence type="predicted"/>
<evidence type="ECO:0000256" key="2">
    <source>
        <dbReference type="SAM" id="MobiDB-lite"/>
    </source>
</evidence>
<dbReference type="Gene3D" id="3.40.50.150">
    <property type="entry name" value="Vaccinia Virus protein VP39"/>
    <property type="match status" value="1"/>
</dbReference>
<evidence type="ECO:0000313" key="4">
    <source>
        <dbReference type="Proteomes" id="UP000504637"/>
    </source>
</evidence>
<dbReference type="InterPro" id="IPR013216">
    <property type="entry name" value="Methyltransf_11"/>
</dbReference>
<protein>
    <submittedName>
        <fullName evidence="5">S-adenosyl-L-methionine-dependent methyltransferase</fullName>
    </submittedName>
</protein>
<dbReference type="GO" id="GO:0006696">
    <property type="term" value="P:ergosterol biosynthetic process"/>
    <property type="evidence" value="ECO:0007669"/>
    <property type="project" value="TreeGrafter"/>
</dbReference>
<dbReference type="OrthoDB" id="540004at2759"/>
<gene>
    <name evidence="5" type="ORF">K489DRAFT_407004</name>
</gene>
<dbReference type="Pfam" id="PF08241">
    <property type="entry name" value="Methyltransf_11"/>
    <property type="match status" value="1"/>
</dbReference>